<evidence type="ECO:0000256" key="3">
    <source>
        <dbReference type="ARBA" id="ARBA00022692"/>
    </source>
</evidence>
<feature type="transmembrane region" description="Helical" evidence="6">
    <location>
        <begin position="313"/>
        <end position="334"/>
    </location>
</feature>
<comment type="subcellular location">
    <subcellularLocation>
        <location evidence="1">Membrane</location>
        <topology evidence="1">Multi-pass membrane protein</topology>
    </subcellularLocation>
</comment>
<dbReference type="CDD" id="cd13132">
    <property type="entry name" value="MATE_eukaryotic"/>
    <property type="match status" value="1"/>
</dbReference>
<feature type="transmembrane region" description="Helical" evidence="6">
    <location>
        <begin position="20"/>
        <end position="45"/>
    </location>
</feature>
<dbReference type="InterPro" id="IPR002528">
    <property type="entry name" value="MATE_fam"/>
</dbReference>
<evidence type="ECO:0000256" key="2">
    <source>
        <dbReference type="ARBA" id="ARBA00010199"/>
    </source>
</evidence>
<dbReference type="GO" id="GO:0016020">
    <property type="term" value="C:membrane"/>
    <property type="evidence" value="ECO:0007669"/>
    <property type="project" value="UniProtKB-SubCell"/>
</dbReference>
<dbReference type="GO" id="GO:0042910">
    <property type="term" value="F:xenobiotic transmembrane transporter activity"/>
    <property type="evidence" value="ECO:0007669"/>
    <property type="project" value="InterPro"/>
</dbReference>
<feature type="transmembrane region" description="Helical" evidence="6">
    <location>
        <begin position="164"/>
        <end position="182"/>
    </location>
</feature>
<comment type="caution">
    <text evidence="6">Lacks conserved residue(s) required for the propagation of feature annotation.</text>
</comment>
<evidence type="ECO:0000256" key="5">
    <source>
        <dbReference type="ARBA" id="ARBA00023136"/>
    </source>
</evidence>
<dbReference type="Pfam" id="PF01554">
    <property type="entry name" value="MatE"/>
    <property type="match status" value="2"/>
</dbReference>
<comment type="caution">
    <text evidence="7">The sequence shown here is derived from an EMBL/GenBank/DDBJ whole genome shotgun (WGS) entry which is preliminary data.</text>
</comment>
<feature type="transmembrane region" description="Helical" evidence="6">
    <location>
        <begin position="388"/>
        <end position="408"/>
    </location>
</feature>
<dbReference type="GO" id="GO:1990961">
    <property type="term" value="P:xenobiotic detoxification by transmembrane export across the plasma membrane"/>
    <property type="evidence" value="ECO:0007669"/>
    <property type="project" value="InterPro"/>
</dbReference>
<dbReference type="AlphaFoldDB" id="A0AAN9MPT6"/>
<accession>A0AAN9MPT6</accession>
<feature type="transmembrane region" description="Helical" evidence="6">
    <location>
        <begin position="414"/>
        <end position="435"/>
    </location>
</feature>
<reference evidence="7 8" key="1">
    <citation type="submission" date="2024-01" db="EMBL/GenBank/DDBJ databases">
        <title>The genomes of 5 underutilized Papilionoideae crops provide insights into root nodulation and disease resistanc.</title>
        <authorList>
            <person name="Jiang F."/>
        </authorList>
    </citation>
    <scope>NUCLEOTIDE SEQUENCE [LARGE SCALE GENOMIC DNA]</scope>
    <source>
        <strain evidence="7">LVBAO_FW01</strain>
        <tissue evidence="7">Leaves</tissue>
    </source>
</reference>
<feature type="transmembrane region" description="Helical" evidence="6">
    <location>
        <begin position="101"/>
        <end position="123"/>
    </location>
</feature>
<name>A0AAN9MPT6_CANGL</name>
<evidence type="ECO:0000313" key="7">
    <source>
        <dbReference type="EMBL" id="KAK7358392.1"/>
    </source>
</evidence>
<feature type="transmembrane region" description="Helical" evidence="6">
    <location>
        <begin position="269"/>
        <end position="293"/>
    </location>
</feature>
<dbReference type="NCBIfam" id="TIGR00797">
    <property type="entry name" value="matE"/>
    <property type="match status" value="1"/>
</dbReference>
<keyword evidence="8" id="KW-1185">Reference proteome</keyword>
<dbReference type="GO" id="GO:0015297">
    <property type="term" value="F:antiporter activity"/>
    <property type="evidence" value="ECO:0007669"/>
    <property type="project" value="InterPro"/>
</dbReference>
<evidence type="ECO:0000256" key="4">
    <source>
        <dbReference type="ARBA" id="ARBA00022989"/>
    </source>
</evidence>
<proteinExistence type="inferred from homology"/>
<keyword evidence="5 6" id="KW-0472">Membrane</keyword>
<feature type="transmembrane region" description="Helical" evidence="6">
    <location>
        <begin position="194"/>
        <end position="216"/>
    </location>
</feature>
<dbReference type="InterPro" id="IPR045069">
    <property type="entry name" value="MATE_euk"/>
</dbReference>
<dbReference type="EMBL" id="JAYMYQ010000001">
    <property type="protein sequence ID" value="KAK7358392.1"/>
    <property type="molecule type" value="Genomic_DNA"/>
</dbReference>
<comment type="similarity">
    <text evidence="2 6">Belongs to the multi antimicrobial extrusion (MATE) (TC 2.A.66.1) family.</text>
</comment>
<feature type="transmembrane region" description="Helical" evidence="6">
    <location>
        <begin position="57"/>
        <end position="80"/>
    </location>
</feature>
<dbReference type="PANTHER" id="PTHR11206">
    <property type="entry name" value="MULTIDRUG RESISTANCE PROTEIN"/>
    <property type="match status" value="1"/>
</dbReference>
<keyword evidence="4 6" id="KW-1133">Transmembrane helix</keyword>
<sequence length="484" mass="52480">MEAEKGRECWRMGREVKAVLELGFPIAVTGLIMYSRSMVSMVFLGKLGEVELAAGSLGMALANITGYSVLSGLALGMEPLCSQAFGAKRPNVLSMTLHRSVIFLLLCSIPISLLWLNISNILLCLHQDPHITPMAHTYLIFSLPDLLTHSFLHPIRIYLRSQGITHPVTLASLAGTLLHLPFNYLLVTRLHLRLSGVAAASAASNLSILFFLFCFTSSQWTLPTRDCLTGWMPLLRLAAPSCVSVCLEWWWYEIMIVLCGFLVDPTATLASMGILIQTTSLIYVFPSSLGFAVSARVGNELGANRPSRAKLSALVSVFLAAIMGFSAMVFAVGMRRRWGRLFTGDEDILRLTSMALPILGVCELGNCPQTVGCGVVRGTARPNMAANVNLGAFYLVGMPVAVGLAFWFEVGFCGLWLGLLSAQVCCAGLMLYVIGTTDWECEAHRAQLLTVVDCLENGWSGDDENMNGQKQPLTGVVITVTSSS</sequence>
<gene>
    <name evidence="7" type="ORF">VNO77_00319</name>
</gene>
<evidence type="ECO:0000256" key="1">
    <source>
        <dbReference type="ARBA" id="ARBA00004141"/>
    </source>
</evidence>
<dbReference type="Proteomes" id="UP001367508">
    <property type="component" value="Unassembled WGS sequence"/>
</dbReference>
<keyword evidence="3 6" id="KW-0812">Transmembrane</keyword>
<protein>
    <recommendedName>
        <fullName evidence="6">Protein DETOXIFICATION</fullName>
    </recommendedName>
    <alternativeName>
        <fullName evidence="6">Multidrug and toxic compound extrusion protein</fullName>
    </alternativeName>
</protein>
<evidence type="ECO:0000256" key="6">
    <source>
        <dbReference type="RuleBase" id="RU004914"/>
    </source>
</evidence>
<evidence type="ECO:0000313" key="8">
    <source>
        <dbReference type="Proteomes" id="UP001367508"/>
    </source>
</evidence>
<organism evidence="7 8">
    <name type="scientific">Canavalia gladiata</name>
    <name type="common">Sword bean</name>
    <name type="synonym">Dolichos gladiatus</name>
    <dbReference type="NCBI Taxonomy" id="3824"/>
    <lineage>
        <taxon>Eukaryota</taxon>
        <taxon>Viridiplantae</taxon>
        <taxon>Streptophyta</taxon>
        <taxon>Embryophyta</taxon>
        <taxon>Tracheophyta</taxon>
        <taxon>Spermatophyta</taxon>
        <taxon>Magnoliopsida</taxon>
        <taxon>eudicotyledons</taxon>
        <taxon>Gunneridae</taxon>
        <taxon>Pentapetalae</taxon>
        <taxon>rosids</taxon>
        <taxon>fabids</taxon>
        <taxon>Fabales</taxon>
        <taxon>Fabaceae</taxon>
        <taxon>Papilionoideae</taxon>
        <taxon>50 kb inversion clade</taxon>
        <taxon>NPAAA clade</taxon>
        <taxon>indigoferoid/millettioid clade</taxon>
        <taxon>Phaseoleae</taxon>
        <taxon>Canavalia</taxon>
    </lineage>
</organism>